<dbReference type="Gene3D" id="3.40.50.300">
    <property type="entry name" value="P-loop containing nucleotide triphosphate hydrolases"/>
    <property type="match status" value="1"/>
</dbReference>
<comment type="caution">
    <text evidence="2">The sequence shown here is derived from an EMBL/GenBank/DDBJ whole genome shotgun (WGS) entry which is preliminary data.</text>
</comment>
<dbReference type="InterPro" id="IPR001387">
    <property type="entry name" value="Cro/C1-type_HTH"/>
</dbReference>
<evidence type="ECO:0000313" key="2">
    <source>
        <dbReference type="EMBL" id="GET38053.1"/>
    </source>
</evidence>
<feature type="domain" description="HTH cro/C1-type" evidence="1">
    <location>
        <begin position="19"/>
        <end position="74"/>
    </location>
</feature>
<dbReference type="SUPFAM" id="SSF52540">
    <property type="entry name" value="P-loop containing nucleoside triphosphate hydrolases"/>
    <property type="match status" value="1"/>
</dbReference>
<name>A0AAV3X9K0_9CYAN</name>
<organism evidence="2 3">
    <name type="scientific">Microseira wollei NIES-4236</name>
    <dbReference type="NCBI Taxonomy" id="2530354"/>
    <lineage>
        <taxon>Bacteria</taxon>
        <taxon>Bacillati</taxon>
        <taxon>Cyanobacteriota</taxon>
        <taxon>Cyanophyceae</taxon>
        <taxon>Oscillatoriophycideae</taxon>
        <taxon>Aerosakkonematales</taxon>
        <taxon>Aerosakkonemataceae</taxon>
        <taxon>Microseira</taxon>
    </lineage>
</organism>
<gene>
    <name evidence="2" type="ORF">MiSe_28070</name>
</gene>
<dbReference type="Pfam" id="PF05729">
    <property type="entry name" value="NACHT"/>
    <property type="match status" value="1"/>
</dbReference>
<dbReference type="SUPFAM" id="SSF47413">
    <property type="entry name" value="lambda repressor-like DNA-binding domains"/>
    <property type="match status" value="1"/>
</dbReference>
<sequence>MCDRKNRGIRVAPEYILKVKSALARKGLTQKALAEDEEVLLARSTVYKFLNGEPVDRENFIKISDRLGLDWQKIFYVCEECQELIEDQRHPQTNQMATSSYPEEFRALIQEKIRSFCGRKFVFDAFEQFLNNHPNGYFTVVGDAGMGKSAIAAKYVSIHQSPCYFNILAERRNRPELFLESIRQQLINRYQLENAEKADLPTLLAKVSQKLTAGDRLVIVIDALDEVEQEQGPQNLLYLPETLPERVYFLLTRRPYNLEKKRLRVSASVQELDLTASQYVDLSREDVKEYIRLSLNGDTEDKEALKKWIQDRNLSEEVFVEQVAIKSENNFMYLRYVLPAISRGFYDDLALRQLPDGLQDYYQTHWVRMGMDTAPKEMMVVILFILVEIGTPIPCEMIAEIAQSDEFEVQTVLAQWCEYLKPQNLDEEICYSIYHASFLDFLKAKRELKATRKLFQQVNQRIVEYFRKFNSVMM</sequence>
<dbReference type="Proteomes" id="UP001050975">
    <property type="component" value="Unassembled WGS sequence"/>
</dbReference>
<evidence type="ECO:0000313" key="3">
    <source>
        <dbReference type="Proteomes" id="UP001050975"/>
    </source>
</evidence>
<dbReference type="GO" id="GO:0003677">
    <property type="term" value="F:DNA binding"/>
    <property type="evidence" value="ECO:0007669"/>
    <property type="project" value="InterPro"/>
</dbReference>
<dbReference type="PANTHER" id="PTHR10039">
    <property type="entry name" value="AMELOGENIN"/>
    <property type="match status" value="1"/>
</dbReference>
<dbReference type="PANTHER" id="PTHR10039:SF5">
    <property type="entry name" value="NACHT DOMAIN-CONTAINING PROTEIN"/>
    <property type="match status" value="1"/>
</dbReference>
<dbReference type="CDD" id="cd00093">
    <property type="entry name" value="HTH_XRE"/>
    <property type="match status" value="1"/>
</dbReference>
<dbReference type="AlphaFoldDB" id="A0AAV3X9K0"/>
<accession>A0AAV3X9K0</accession>
<dbReference type="PROSITE" id="PS50943">
    <property type="entry name" value="HTH_CROC1"/>
    <property type="match status" value="1"/>
</dbReference>
<dbReference type="InterPro" id="IPR027417">
    <property type="entry name" value="P-loop_NTPase"/>
</dbReference>
<dbReference type="RefSeq" id="WP_226580553.1">
    <property type="nucleotide sequence ID" value="NZ_BLAY01000038.1"/>
</dbReference>
<protein>
    <recommendedName>
        <fullName evidence="1">HTH cro/C1-type domain-containing protein</fullName>
    </recommendedName>
</protein>
<evidence type="ECO:0000259" key="1">
    <source>
        <dbReference type="PROSITE" id="PS50943"/>
    </source>
</evidence>
<proteinExistence type="predicted"/>
<dbReference type="EMBL" id="BLAY01000038">
    <property type="protein sequence ID" value="GET38053.1"/>
    <property type="molecule type" value="Genomic_DNA"/>
</dbReference>
<dbReference type="InterPro" id="IPR010982">
    <property type="entry name" value="Lambda_DNA-bd_dom_sf"/>
</dbReference>
<reference evidence="2" key="1">
    <citation type="submission" date="2019-10" db="EMBL/GenBank/DDBJ databases">
        <title>Draft genome sequece of Microseira wollei NIES-4236.</title>
        <authorList>
            <person name="Yamaguchi H."/>
            <person name="Suzuki S."/>
            <person name="Kawachi M."/>
        </authorList>
    </citation>
    <scope>NUCLEOTIDE SEQUENCE</scope>
    <source>
        <strain evidence="2">NIES-4236</strain>
    </source>
</reference>
<keyword evidence="3" id="KW-1185">Reference proteome</keyword>
<dbReference type="InterPro" id="IPR007111">
    <property type="entry name" value="NACHT_NTPase"/>
</dbReference>